<dbReference type="InterPro" id="IPR015330">
    <property type="entry name" value="DNA_primase/pol_bifunc_N"/>
</dbReference>
<name>A0A1E5PSV9_9ACTN</name>
<dbReference type="RefSeq" id="WP_069920932.1">
    <property type="nucleotide sequence ID" value="NZ_MEHK01000001.1"/>
</dbReference>
<evidence type="ECO:0000259" key="1">
    <source>
        <dbReference type="SMART" id="SM00942"/>
    </source>
</evidence>
<reference evidence="3 4" key="1">
    <citation type="submission" date="2016-08" db="EMBL/GenBank/DDBJ databases">
        <title>The complete genome of Streptomyces subrutilus 10-1-1.</title>
        <authorList>
            <person name="Chen X."/>
        </authorList>
    </citation>
    <scope>NUCLEOTIDE SEQUENCE [LARGE SCALE GENOMIC DNA]</scope>
    <source>
        <strain evidence="3 4">10-1-1</strain>
    </source>
</reference>
<evidence type="ECO:0000259" key="2">
    <source>
        <dbReference type="SMART" id="SM00943"/>
    </source>
</evidence>
<dbReference type="EMBL" id="MEHK01000001">
    <property type="protein sequence ID" value="OEJ32664.1"/>
    <property type="molecule type" value="Genomic_DNA"/>
</dbReference>
<dbReference type="SUPFAM" id="SSF56747">
    <property type="entry name" value="Prim-pol domain"/>
    <property type="match status" value="1"/>
</dbReference>
<dbReference type="STRING" id="36818.BGK67_16205"/>
<dbReference type="CDD" id="cd04859">
    <property type="entry name" value="Prim_Pol"/>
    <property type="match status" value="1"/>
</dbReference>
<feature type="domain" description="Primase C-terminal 1" evidence="1">
    <location>
        <begin position="225"/>
        <end position="292"/>
    </location>
</feature>
<proteinExistence type="predicted"/>
<dbReference type="AlphaFoldDB" id="A0A1E5PSV9"/>
<dbReference type="OrthoDB" id="3218228at2"/>
<dbReference type="Proteomes" id="UP000095705">
    <property type="component" value="Unassembled WGS sequence"/>
</dbReference>
<accession>A0A1E5PSV9</accession>
<dbReference type="Pfam" id="PF09250">
    <property type="entry name" value="Prim-Pol"/>
    <property type="match status" value="1"/>
</dbReference>
<organism evidence="3 4">
    <name type="scientific">Streptomyces subrutilus</name>
    <dbReference type="NCBI Taxonomy" id="36818"/>
    <lineage>
        <taxon>Bacteria</taxon>
        <taxon>Bacillati</taxon>
        <taxon>Actinomycetota</taxon>
        <taxon>Actinomycetes</taxon>
        <taxon>Kitasatosporales</taxon>
        <taxon>Streptomycetaceae</taxon>
        <taxon>Streptomyces</taxon>
    </lineage>
</organism>
<evidence type="ECO:0000313" key="4">
    <source>
        <dbReference type="Proteomes" id="UP000095705"/>
    </source>
</evidence>
<feature type="domain" description="DNA primase/polymerase bifunctional N-terminal" evidence="2">
    <location>
        <begin position="13"/>
        <end position="191"/>
    </location>
</feature>
<protein>
    <submittedName>
        <fullName evidence="3">DNA primase</fullName>
    </submittedName>
</protein>
<dbReference type="InterPro" id="IPR014820">
    <property type="entry name" value="PriCT_1"/>
</dbReference>
<dbReference type="SMART" id="SM00943">
    <property type="entry name" value="Prim-Pol"/>
    <property type="match status" value="1"/>
</dbReference>
<gene>
    <name evidence="3" type="ORF">BGK67_16205</name>
</gene>
<evidence type="ECO:0000313" key="3">
    <source>
        <dbReference type="EMBL" id="OEJ32664.1"/>
    </source>
</evidence>
<dbReference type="SMART" id="SM00942">
    <property type="entry name" value="PriCT_1"/>
    <property type="match status" value="1"/>
</dbReference>
<sequence length="300" mass="31180">MAHQSASALLTAALDAAALGWSVFPLRPGHKRPALHGADHCPGLGDCAGGHRKWEDRATCDPDRIRRAWDRLPFNVGIATGPSALVVVDLDVPKGKGSSDAPCGADTFGALCERAGQAVPSTLCVRTPSGGSHLYFTAPDGVRLGNSAGRLGKLIDTRAWGGYVVAPGSVTAAGAYEVTDPVAPAPFPTWLYGLLAPKQALRILTGRPSAVKSGRYATAALHAETASVECAAQGERNGTLLRAARALGRFIAVGDLPRDVVEEALQAAGESAGMPSAECRTTIRSGLNWSIARNTMRRTA</sequence>
<comment type="caution">
    <text evidence="3">The sequence shown here is derived from an EMBL/GenBank/DDBJ whole genome shotgun (WGS) entry which is preliminary data.</text>
</comment>
<keyword evidence="4" id="KW-1185">Reference proteome</keyword>